<dbReference type="InterPro" id="IPR043502">
    <property type="entry name" value="DNA/RNA_pol_sf"/>
</dbReference>
<evidence type="ECO:0000313" key="11">
    <source>
        <dbReference type="EMBL" id="XBH23924.1"/>
    </source>
</evidence>
<evidence type="ECO:0000256" key="7">
    <source>
        <dbReference type="ARBA" id="ARBA00022741"/>
    </source>
</evidence>
<evidence type="ECO:0000256" key="3">
    <source>
        <dbReference type="ARBA" id="ARBA00019743"/>
    </source>
</evidence>
<keyword evidence="8" id="KW-0688">Ribosomal frameshifting</keyword>
<proteinExistence type="inferred from homology"/>
<evidence type="ECO:0000256" key="8">
    <source>
        <dbReference type="ARBA" id="ARBA00022758"/>
    </source>
</evidence>
<dbReference type="CDD" id="cd23172">
    <property type="entry name" value="ps-ssRNAv_Astroviridae_RdRp"/>
    <property type="match status" value="1"/>
</dbReference>
<keyword evidence="7" id="KW-0547">Nucleotide-binding</keyword>
<dbReference type="Gene3D" id="3.30.70.270">
    <property type="match status" value="1"/>
</dbReference>
<keyword evidence="6" id="KW-0548">Nucleotidyltransferase</keyword>
<dbReference type="GO" id="GO:0000166">
    <property type="term" value="F:nucleotide binding"/>
    <property type="evidence" value="ECO:0007669"/>
    <property type="project" value="UniProtKB-KW"/>
</dbReference>
<evidence type="ECO:0000256" key="9">
    <source>
        <dbReference type="ARBA" id="ARBA00022953"/>
    </source>
</evidence>
<evidence type="ECO:0000259" key="10">
    <source>
        <dbReference type="PROSITE" id="PS50507"/>
    </source>
</evidence>
<keyword evidence="9" id="KW-0693">Viral RNA replication</keyword>
<dbReference type="SUPFAM" id="SSF56672">
    <property type="entry name" value="DNA/RNA polymerases"/>
    <property type="match status" value="1"/>
</dbReference>
<dbReference type="InterPro" id="IPR007094">
    <property type="entry name" value="RNA-dir_pol_PSvirus"/>
</dbReference>
<name>A0AAU7E2B8_9VIRU</name>
<protein>
    <recommendedName>
        <fullName evidence="3">Non-structural polyprotein 1AB</fullName>
    </recommendedName>
</protein>
<feature type="domain" description="RdRp catalytic" evidence="10">
    <location>
        <begin position="236"/>
        <end position="367"/>
    </location>
</feature>
<dbReference type="InterPro" id="IPR043128">
    <property type="entry name" value="Rev_trsase/Diguanyl_cyclase"/>
</dbReference>
<evidence type="ECO:0000256" key="2">
    <source>
        <dbReference type="ARBA" id="ARBA00011245"/>
    </source>
</evidence>
<reference evidence="11" key="1">
    <citation type="journal article" date="2024" name="Microbiome">
        <title>Substantial viral diversity in bats and rodents from East Africa: insights into evolution, recombination, and cocirculation.</title>
        <authorList>
            <person name="Wang D."/>
            <person name="Yang X."/>
            <person name="Ren Z."/>
            <person name="Hu B."/>
            <person name="Zhao H."/>
            <person name="Yang K."/>
            <person name="Shi P."/>
            <person name="Zhang Z."/>
            <person name="Feng Q."/>
            <person name="Nawenja C.V."/>
            <person name="Obanda V."/>
            <person name="Robert K."/>
            <person name="Nalikka B."/>
            <person name="Waruhiu C.N."/>
            <person name="Ochola G.O."/>
            <person name="Onyuok S.O."/>
            <person name="Ochieng H."/>
            <person name="Li B."/>
            <person name="Zhu Y."/>
            <person name="Si H."/>
            <person name="Yin J."/>
            <person name="Kristiansen K."/>
            <person name="Jin X."/>
            <person name="Xu X."/>
            <person name="Xiao M."/>
            <person name="Agwanda B."/>
            <person name="Ommeh S."/>
            <person name="Li J."/>
            <person name="Shi Z.L."/>
        </authorList>
    </citation>
    <scope>NUCLEOTIDE SEQUENCE</scope>
    <source>
        <strain evidence="11">4A/Kenya/BAT3003/2015</strain>
    </source>
</reference>
<dbReference type="GO" id="GO:0075523">
    <property type="term" value="P:viral translational frameshifting"/>
    <property type="evidence" value="ECO:0007669"/>
    <property type="project" value="UniProtKB-KW"/>
</dbReference>
<organism evidence="11">
    <name type="scientific">Miniopterus bat astrovirus</name>
    <dbReference type="NCBI Taxonomy" id="3141885"/>
    <lineage>
        <taxon>Viruses</taxon>
        <taxon>Riboviria</taxon>
        <taxon>Orthornavirae</taxon>
        <taxon>Pisuviricota</taxon>
        <taxon>Stelpaviricetes</taxon>
        <taxon>Stellavirales</taxon>
        <taxon>Astroviridae</taxon>
    </lineage>
</organism>
<comment type="subunit">
    <text evidence="2">Monomer.</text>
</comment>
<dbReference type="InterPro" id="IPR001205">
    <property type="entry name" value="RNA-dir_pol_C"/>
</dbReference>
<dbReference type="GO" id="GO:0003723">
    <property type="term" value="F:RNA binding"/>
    <property type="evidence" value="ECO:0007669"/>
    <property type="project" value="InterPro"/>
</dbReference>
<dbReference type="GO" id="GO:0039694">
    <property type="term" value="P:viral RNA genome replication"/>
    <property type="evidence" value="ECO:0007669"/>
    <property type="project" value="InterPro"/>
</dbReference>
<comment type="similarity">
    <text evidence="1">Belongs to the astroviridae polyprotein 1AB family.</text>
</comment>
<reference evidence="11" key="2">
    <citation type="submission" date="2024-02" db="EMBL/GenBank/DDBJ databases">
        <authorList>
            <person name="Hu B."/>
        </authorList>
    </citation>
    <scope>NUCLEOTIDE SEQUENCE</scope>
    <source>
        <strain evidence="11">4A/Kenya/BAT3003/2015</strain>
    </source>
</reference>
<evidence type="ECO:0000256" key="4">
    <source>
        <dbReference type="ARBA" id="ARBA00022484"/>
    </source>
</evidence>
<evidence type="ECO:0000256" key="1">
    <source>
        <dbReference type="ARBA" id="ARBA00005873"/>
    </source>
</evidence>
<dbReference type="GO" id="GO:0006351">
    <property type="term" value="P:DNA-templated transcription"/>
    <property type="evidence" value="ECO:0007669"/>
    <property type="project" value="InterPro"/>
</dbReference>
<evidence type="ECO:0000256" key="6">
    <source>
        <dbReference type="ARBA" id="ARBA00022695"/>
    </source>
</evidence>
<keyword evidence="5" id="KW-0808">Transferase</keyword>
<dbReference type="PROSITE" id="PS50507">
    <property type="entry name" value="RDRP_SSRNA_POS"/>
    <property type="match status" value="1"/>
</dbReference>
<dbReference type="Pfam" id="PF00680">
    <property type="entry name" value="RdRP_1"/>
    <property type="match status" value="1"/>
</dbReference>
<keyword evidence="4" id="KW-0696">RNA-directed RNA polymerase</keyword>
<evidence type="ECO:0000256" key="5">
    <source>
        <dbReference type="ARBA" id="ARBA00022679"/>
    </source>
</evidence>
<dbReference type="GO" id="GO:0003968">
    <property type="term" value="F:RNA-directed RNA polymerase activity"/>
    <property type="evidence" value="ECO:0007669"/>
    <property type="project" value="UniProtKB-KW"/>
</dbReference>
<dbReference type="EMBL" id="PP711874">
    <property type="protein sequence ID" value="XBH23924.1"/>
    <property type="molecule type" value="Genomic_RNA"/>
</dbReference>
<sequence length="499" mass="58212">MDDFEEPLAHRYLIPDDHPREGFIQIDRPVRDLKVVNDPLCGLLPKWEGQLNYAPAVWNEQAYKKSFEKFTYAPGVPSIKEAYPEHWEFAMWAVKKEFSFLRGSVILPMTATEKNVESTPAFPKAFWYKTEEAYLKDFGFKYYLEQYEAIKKGARPVPLWYMFLKKEVLKKKKIDDNDIRQILCADPAYSRIGLMFEQDQNTRMKNATEKHHGQCGWTPFEGGWNRRMKRLERDGNKYIEMDWSRFDGTIPNEVFHAIKGIRFGFLSKEYRTPENKSIYDWYCQHLTNRLVLLPSGEVTKQINGNPSGQVSTTMDNNMVNTFCQAFEFMFVNDLKLEDAKREWAYYDTIVYGDDRVSSTPVVPTDYCEKVIKMYREIFGMWVKPENVKITDTIEGVSFCGFTNVLVSGRYLPVPSNCEKLVAALVTPVRKLPDLESLSGKITSYKILMHNLPDTDPAKQFVLRCELSINKHLRAREIEPISFTREMLDYLWRGGPKMSS</sequence>
<accession>A0AAU7E2B8</accession>